<keyword evidence="4" id="KW-0443">Lipid metabolism</keyword>
<dbReference type="PANTHER" id="PTHR10434:SF40">
    <property type="entry name" value="1-ACYL-SN-GLYCEROL-3-PHOSPHATE ACYLTRANSFERASE"/>
    <property type="match status" value="1"/>
</dbReference>
<dbReference type="Pfam" id="PF01553">
    <property type="entry name" value="Acyltransferase"/>
    <property type="match status" value="1"/>
</dbReference>
<proteinExistence type="inferred from homology"/>
<dbReference type="RefSeq" id="WP_216517868.1">
    <property type="nucleotide sequence ID" value="NZ_JAHLPM010000004.1"/>
</dbReference>
<evidence type="ECO:0000256" key="3">
    <source>
        <dbReference type="ARBA" id="ARBA00023315"/>
    </source>
</evidence>
<comment type="caution">
    <text evidence="6">The sequence shown here is derived from an EMBL/GenBank/DDBJ whole genome shotgun (WGS) entry which is preliminary data.</text>
</comment>
<feature type="domain" description="Phospholipid/glycerol acyltransferase" evidence="5">
    <location>
        <begin position="35"/>
        <end position="147"/>
    </location>
</feature>
<dbReference type="InterPro" id="IPR002123">
    <property type="entry name" value="Plipid/glycerol_acylTrfase"/>
</dbReference>
<dbReference type="EMBL" id="JAHLPM010000004">
    <property type="protein sequence ID" value="MBU5437598.1"/>
    <property type="molecule type" value="Genomic_DNA"/>
</dbReference>
<gene>
    <name evidence="6" type="ORF">KQI42_06245</name>
</gene>
<keyword evidence="4" id="KW-1208">Phospholipid metabolism</keyword>
<reference evidence="6 7" key="1">
    <citation type="submission" date="2021-06" db="EMBL/GenBank/DDBJ databases">
        <authorList>
            <person name="Sun Q."/>
            <person name="Li D."/>
        </authorList>
    </citation>
    <scope>NUCLEOTIDE SEQUENCE [LARGE SCALE GENOMIC DNA]</scope>
    <source>
        <strain evidence="6 7">MSJ-40</strain>
    </source>
</reference>
<dbReference type="Proteomes" id="UP000749471">
    <property type="component" value="Unassembled WGS sequence"/>
</dbReference>
<comment type="catalytic activity">
    <reaction evidence="4">
        <text>a 1-acyl-sn-glycero-3-phosphate + an acyl-CoA = a 1,2-diacyl-sn-glycero-3-phosphate + CoA</text>
        <dbReference type="Rhea" id="RHEA:19709"/>
        <dbReference type="ChEBI" id="CHEBI:57287"/>
        <dbReference type="ChEBI" id="CHEBI:57970"/>
        <dbReference type="ChEBI" id="CHEBI:58342"/>
        <dbReference type="ChEBI" id="CHEBI:58608"/>
        <dbReference type="EC" id="2.3.1.51"/>
    </reaction>
</comment>
<evidence type="ECO:0000256" key="4">
    <source>
        <dbReference type="RuleBase" id="RU361267"/>
    </source>
</evidence>
<dbReference type="NCBIfam" id="TIGR00530">
    <property type="entry name" value="AGP_acyltrn"/>
    <property type="match status" value="1"/>
</dbReference>
<accession>A0ABS6E3W3</accession>
<evidence type="ECO:0000259" key="5">
    <source>
        <dbReference type="SMART" id="SM00563"/>
    </source>
</evidence>
<comment type="similarity">
    <text evidence="1 4">Belongs to the 1-acyl-sn-glycerol-3-phosphate acyltransferase family.</text>
</comment>
<evidence type="ECO:0000313" key="7">
    <source>
        <dbReference type="Proteomes" id="UP000749471"/>
    </source>
</evidence>
<keyword evidence="3 4" id="KW-0012">Acyltransferase</keyword>
<dbReference type="CDD" id="cd07989">
    <property type="entry name" value="LPLAT_AGPAT-like"/>
    <property type="match status" value="1"/>
</dbReference>
<comment type="domain">
    <text evidence="4">The HXXXXD motif is essential for acyltransferase activity and may constitute the binding site for the phosphate moiety of the glycerol-3-phosphate.</text>
</comment>
<dbReference type="GO" id="GO:0016746">
    <property type="term" value="F:acyltransferase activity"/>
    <property type="evidence" value="ECO:0007669"/>
    <property type="project" value="UniProtKB-KW"/>
</dbReference>
<dbReference type="InterPro" id="IPR004552">
    <property type="entry name" value="AGP_acyltrans"/>
</dbReference>
<evidence type="ECO:0000313" key="6">
    <source>
        <dbReference type="EMBL" id="MBU5437598.1"/>
    </source>
</evidence>
<keyword evidence="4" id="KW-0444">Lipid biosynthesis</keyword>
<dbReference type="EC" id="2.3.1.51" evidence="4"/>
<organism evidence="6 7">
    <name type="scientific">Tissierella simiarum</name>
    <dbReference type="NCBI Taxonomy" id="2841534"/>
    <lineage>
        <taxon>Bacteria</taxon>
        <taxon>Bacillati</taxon>
        <taxon>Bacillota</taxon>
        <taxon>Tissierellia</taxon>
        <taxon>Tissierellales</taxon>
        <taxon>Tissierellaceae</taxon>
        <taxon>Tissierella</taxon>
    </lineage>
</organism>
<evidence type="ECO:0000256" key="2">
    <source>
        <dbReference type="ARBA" id="ARBA00022679"/>
    </source>
</evidence>
<dbReference type="PANTHER" id="PTHR10434">
    <property type="entry name" value="1-ACYL-SN-GLYCEROL-3-PHOSPHATE ACYLTRANSFERASE"/>
    <property type="match status" value="1"/>
</dbReference>
<protein>
    <recommendedName>
        <fullName evidence="4">1-acyl-sn-glycerol-3-phosphate acyltransferase</fullName>
        <ecNumber evidence="4">2.3.1.51</ecNumber>
    </recommendedName>
</protein>
<keyword evidence="7" id="KW-1185">Reference proteome</keyword>
<keyword evidence="4" id="KW-0594">Phospholipid biosynthesis</keyword>
<dbReference type="SMART" id="SM00563">
    <property type="entry name" value="PlsC"/>
    <property type="match status" value="1"/>
</dbReference>
<keyword evidence="2 4" id="KW-0808">Transferase</keyword>
<evidence type="ECO:0000256" key="1">
    <source>
        <dbReference type="ARBA" id="ARBA00008655"/>
    </source>
</evidence>
<name>A0ABS6E3W3_9FIRM</name>
<sequence length="194" mass="22104">MFFYNLVKVLGNIIFKVLYRFEVTGKDNIPTEGRIIICANHSSLLDPIVLAIICPRPISFMAKKELFKSKILSYILNKLNAFPVDRHDSDLTAIKTALRVLKNNEILGIFPEGTRVKEIDLNNAKPGIALLSVKSRSSILPVYIQSNYKIFNKIKITFGEPIDFSDSYNKKLTTEEYRVLSQDILKSIYSLKSK</sequence>